<dbReference type="KEGG" id="tps:THAPSDRAFT_bd409"/>
<evidence type="ECO:0000256" key="3">
    <source>
        <dbReference type="ARBA" id="ARBA00022753"/>
    </source>
</evidence>
<evidence type="ECO:0000256" key="2">
    <source>
        <dbReference type="ARBA" id="ARBA00006190"/>
    </source>
</evidence>
<keyword evidence="3" id="KW-0967">Endosome</keyword>
<keyword evidence="4" id="KW-0175">Coiled coil</keyword>
<feature type="coiled-coil region" evidence="4">
    <location>
        <begin position="88"/>
        <end position="136"/>
    </location>
</feature>
<dbReference type="PaxDb" id="35128-Thapsdraft409"/>
<dbReference type="Pfam" id="PF03357">
    <property type="entry name" value="Snf7"/>
    <property type="match status" value="1"/>
</dbReference>
<evidence type="ECO:0000313" key="6">
    <source>
        <dbReference type="EMBL" id="EED86378.1"/>
    </source>
</evidence>
<reference evidence="6 7" key="2">
    <citation type="journal article" date="2008" name="Nature">
        <title>The Phaeodactylum genome reveals the evolutionary history of diatom genomes.</title>
        <authorList>
            <person name="Bowler C."/>
            <person name="Allen A.E."/>
            <person name="Badger J.H."/>
            <person name="Grimwood J."/>
            <person name="Jabbari K."/>
            <person name="Kuo A."/>
            <person name="Maheswari U."/>
            <person name="Martens C."/>
            <person name="Maumus F."/>
            <person name="Otillar R.P."/>
            <person name="Rayko E."/>
            <person name="Salamov A."/>
            <person name="Vandepoele K."/>
            <person name="Beszteri B."/>
            <person name="Gruber A."/>
            <person name="Heijde M."/>
            <person name="Katinka M."/>
            <person name="Mock T."/>
            <person name="Valentin K."/>
            <person name="Verret F."/>
            <person name="Berges J.A."/>
            <person name="Brownlee C."/>
            <person name="Cadoret J.P."/>
            <person name="Chiovitti A."/>
            <person name="Choi C.J."/>
            <person name="Coesel S."/>
            <person name="De Martino A."/>
            <person name="Detter J.C."/>
            <person name="Durkin C."/>
            <person name="Falciatore A."/>
            <person name="Fournet J."/>
            <person name="Haruta M."/>
            <person name="Huysman M.J."/>
            <person name="Jenkins B.D."/>
            <person name="Jiroutova K."/>
            <person name="Jorgensen R.E."/>
            <person name="Joubert Y."/>
            <person name="Kaplan A."/>
            <person name="Kroger N."/>
            <person name="Kroth P.G."/>
            <person name="La Roche J."/>
            <person name="Lindquist E."/>
            <person name="Lommer M."/>
            <person name="Martin-Jezequel V."/>
            <person name="Lopez P.J."/>
            <person name="Lucas S."/>
            <person name="Mangogna M."/>
            <person name="McGinnis K."/>
            <person name="Medlin L.K."/>
            <person name="Montsant A."/>
            <person name="Oudot-Le Secq M.P."/>
            <person name="Napoli C."/>
            <person name="Obornik M."/>
            <person name="Parker M.S."/>
            <person name="Petit J.L."/>
            <person name="Porcel B.M."/>
            <person name="Poulsen N."/>
            <person name="Robison M."/>
            <person name="Rychlewski L."/>
            <person name="Rynearson T.A."/>
            <person name="Schmutz J."/>
            <person name="Shapiro H."/>
            <person name="Siaut M."/>
            <person name="Stanley M."/>
            <person name="Sussman M.R."/>
            <person name="Taylor A.R."/>
            <person name="Vardi A."/>
            <person name="von Dassow P."/>
            <person name="Vyverman W."/>
            <person name="Willis A."/>
            <person name="Wyrwicz L.S."/>
            <person name="Rokhsar D.S."/>
            <person name="Weissenbach J."/>
            <person name="Armbrust E.V."/>
            <person name="Green B.R."/>
            <person name="Van de Peer Y."/>
            <person name="Grigoriev I.V."/>
        </authorList>
    </citation>
    <scope>NUCLEOTIDE SEQUENCE [LARGE SCALE GENOMIC DNA]</scope>
    <source>
        <strain evidence="6 7">CCMP1335</strain>
    </source>
</reference>
<protein>
    <submittedName>
        <fullName evidence="6">Copia-like retroelement pol polyprotein found-like protein</fullName>
    </submittedName>
</protein>
<feature type="region of interest" description="Disordered" evidence="5">
    <location>
        <begin position="137"/>
        <end position="187"/>
    </location>
</feature>
<dbReference type="FunCoup" id="B8LE52">
    <property type="interactions" value="316"/>
</dbReference>
<reference evidence="6 7" key="1">
    <citation type="journal article" date="2004" name="Science">
        <title>The genome of the diatom Thalassiosira pseudonana: ecology, evolution, and metabolism.</title>
        <authorList>
            <person name="Armbrust E.V."/>
            <person name="Berges J.A."/>
            <person name="Bowler C."/>
            <person name="Green B.R."/>
            <person name="Martinez D."/>
            <person name="Putnam N.H."/>
            <person name="Zhou S."/>
            <person name="Allen A.E."/>
            <person name="Apt K.E."/>
            <person name="Bechner M."/>
            <person name="Brzezinski M.A."/>
            <person name="Chaal B.K."/>
            <person name="Chiovitti A."/>
            <person name="Davis A.K."/>
            <person name="Demarest M.S."/>
            <person name="Detter J.C."/>
            <person name="Glavina T."/>
            <person name="Goodstein D."/>
            <person name="Hadi M.Z."/>
            <person name="Hellsten U."/>
            <person name="Hildebrand M."/>
            <person name="Jenkins B.D."/>
            <person name="Jurka J."/>
            <person name="Kapitonov V.V."/>
            <person name="Kroger N."/>
            <person name="Lau W.W."/>
            <person name="Lane T.W."/>
            <person name="Larimer F.W."/>
            <person name="Lippmeier J.C."/>
            <person name="Lucas S."/>
            <person name="Medina M."/>
            <person name="Montsant A."/>
            <person name="Obornik M."/>
            <person name="Parker M.S."/>
            <person name="Palenik B."/>
            <person name="Pazour G.J."/>
            <person name="Richardson P.M."/>
            <person name="Rynearson T.A."/>
            <person name="Saito M.A."/>
            <person name="Schwartz D.C."/>
            <person name="Thamatrakoln K."/>
            <person name="Valentin K."/>
            <person name="Vardi A."/>
            <person name="Wilkerson F.P."/>
            <person name="Rokhsar D.S."/>
        </authorList>
    </citation>
    <scope>NUCLEOTIDE SEQUENCE [LARGE SCALE GENOMIC DNA]</scope>
    <source>
        <strain evidence="6 7">CCMP1335</strain>
    </source>
</reference>
<evidence type="ECO:0000313" key="7">
    <source>
        <dbReference type="Proteomes" id="UP000001449"/>
    </source>
</evidence>
<dbReference type="eggNOG" id="KOG1656">
    <property type="taxonomic scope" value="Eukaryota"/>
</dbReference>
<comment type="similarity">
    <text evidence="2">Belongs to the SNF7 family.</text>
</comment>
<dbReference type="HOGENOM" id="CLU_071097_1_1_1"/>
<dbReference type="GeneID" id="7447328"/>
<dbReference type="OMA" id="MKQIHGG"/>
<dbReference type="EMBL" id="DS999429">
    <property type="protein sequence ID" value="EED86378.1"/>
    <property type="molecule type" value="Genomic_DNA"/>
</dbReference>
<sequence length="187" mass="21096">REQHLEKKIEQLTSEAKAKMAKKDKKGALFALKRKKLYEAEIDKIANIKMTLETQVMNLESAAQNAETFKAMNAGKDAMKNIREDTNIDRVDDLMDEIKEEMEMADEISNALAQPIDPLLTDEEDLLAELQELEAEGVEEQLMQPTKKGEEPMELPDVPSAALPTIKNATKEEEEELRQLEAELAGL</sequence>
<dbReference type="PANTHER" id="PTHR22761:SF10">
    <property type="entry name" value="GH13992P"/>
    <property type="match status" value="1"/>
</dbReference>
<name>B8LE52_THAPS</name>
<evidence type="ECO:0000256" key="1">
    <source>
        <dbReference type="ARBA" id="ARBA00004177"/>
    </source>
</evidence>
<dbReference type="GO" id="GO:0006900">
    <property type="term" value="P:vesicle budding from membrane"/>
    <property type="evidence" value="ECO:0000318"/>
    <property type="project" value="GO_Central"/>
</dbReference>
<organism evidence="6 7">
    <name type="scientific">Thalassiosira pseudonana</name>
    <name type="common">Marine diatom</name>
    <name type="synonym">Cyclotella nana</name>
    <dbReference type="NCBI Taxonomy" id="35128"/>
    <lineage>
        <taxon>Eukaryota</taxon>
        <taxon>Sar</taxon>
        <taxon>Stramenopiles</taxon>
        <taxon>Ochrophyta</taxon>
        <taxon>Bacillariophyta</taxon>
        <taxon>Coscinodiscophyceae</taxon>
        <taxon>Thalassiosirophycidae</taxon>
        <taxon>Thalassiosirales</taxon>
        <taxon>Thalassiosiraceae</taxon>
        <taxon>Thalassiosira</taxon>
    </lineage>
</organism>
<dbReference type="AlphaFoldDB" id="B8LE52"/>
<dbReference type="PANTHER" id="PTHR22761">
    <property type="entry name" value="CHARGED MULTIVESICULAR BODY PROTEIN"/>
    <property type="match status" value="1"/>
</dbReference>
<dbReference type="GO" id="GO:0005771">
    <property type="term" value="C:multivesicular body"/>
    <property type="evidence" value="ECO:0000318"/>
    <property type="project" value="GO_Central"/>
</dbReference>
<dbReference type="Gene3D" id="6.10.250.1710">
    <property type="match status" value="1"/>
</dbReference>
<proteinExistence type="inferred from homology"/>
<comment type="subcellular location">
    <subcellularLocation>
        <location evidence="1">Endosome</location>
    </subcellularLocation>
</comment>
<evidence type="ECO:0000256" key="5">
    <source>
        <dbReference type="SAM" id="MobiDB-lite"/>
    </source>
</evidence>
<dbReference type="STRING" id="35128.B8LE52"/>
<dbReference type="GO" id="GO:0000815">
    <property type="term" value="C:ESCRT III complex"/>
    <property type="evidence" value="ECO:0000318"/>
    <property type="project" value="GO_Central"/>
</dbReference>
<feature type="non-terminal residue" evidence="6">
    <location>
        <position position="1"/>
    </location>
</feature>
<dbReference type="Proteomes" id="UP000001449">
    <property type="component" value="Unassembled WGS sequence"/>
</dbReference>
<dbReference type="GO" id="GO:0009898">
    <property type="term" value="C:cytoplasmic side of plasma membrane"/>
    <property type="evidence" value="ECO:0000318"/>
    <property type="project" value="GO_Central"/>
</dbReference>
<accession>B8LE52</accession>
<gene>
    <name evidence="6" type="ORF">THAPSDRAFT_bd409</name>
</gene>
<keyword evidence="7" id="KW-1185">Reference proteome</keyword>
<dbReference type="Gene3D" id="1.10.287.1060">
    <property type="entry name" value="ESAT-6-like"/>
    <property type="match status" value="1"/>
</dbReference>
<dbReference type="GO" id="GO:0032511">
    <property type="term" value="P:late endosome to vacuole transport via multivesicular body sorting pathway"/>
    <property type="evidence" value="ECO:0000318"/>
    <property type="project" value="GO_Central"/>
</dbReference>
<dbReference type="RefSeq" id="XP_002297307.1">
    <property type="nucleotide sequence ID" value="XM_002297271.1"/>
</dbReference>
<evidence type="ECO:0000256" key="4">
    <source>
        <dbReference type="SAM" id="Coils"/>
    </source>
</evidence>
<dbReference type="InterPro" id="IPR005024">
    <property type="entry name" value="Snf7_fam"/>
</dbReference>
<dbReference type="InParanoid" id="B8LE52"/>